<gene>
    <name evidence="3" type="ORF">SAMN06295973_0050</name>
</gene>
<evidence type="ECO:0000256" key="1">
    <source>
        <dbReference type="SAM" id="MobiDB-lite"/>
    </source>
</evidence>
<dbReference type="RefSeq" id="WP_139382331.1">
    <property type="nucleotide sequence ID" value="NZ_FUZO01000001.1"/>
</dbReference>
<evidence type="ECO:0000313" key="4">
    <source>
        <dbReference type="Proteomes" id="UP000190827"/>
    </source>
</evidence>
<keyword evidence="2" id="KW-0472">Membrane</keyword>
<feature type="region of interest" description="Disordered" evidence="1">
    <location>
        <begin position="1"/>
        <end position="22"/>
    </location>
</feature>
<dbReference type="Proteomes" id="UP000190827">
    <property type="component" value="Unassembled WGS sequence"/>
</dbReference>
<evidence type="ECO:0000256" key="2">
    <source>
        <dbReference type="SAM" id="Phobius"/>
    </source>
</evidence>
<feature type="compositionally biased region" description="Basic and acidic residues" evidence="1">
    <location>
        <begin position="13"/>
        <end position="22"/>
    </location>
</feature>
<accession>A0ABY1LFM9</accession>
<reference evidence="3 4" key="1">
    <citation type="submission" date="2017-02" db="EMBL/GenBank/DDBJ databases">
        <authorList>
            <person name="Varghese N."/>
            <person name="Submissions S."/>
        </authorList>
    </citation>
    <scope>NUCLEOTIDE SEQUENCE [LARGE SCALE GENOMIC DNA]</scope>
    <source>
        <strain evidence="3 4">VKM Ac-1787</strain>
    </source>
</reference>
<proteinExistence type="predicted"/>
<name>A0ABY1LFM9_9MICO</name>
<keyword evidence="2" id="KW-0812">Transmembrane</keyword>
<comment type="caution">
    <text evidence="3">The sequence shown here is derived from an EMBL/GenBank/DDBJ whole genome shotgun (WGS) entry which is preliminary data.</text>
</comment>
<dbReference type="InterPro" id="IPR036197">
    <property type="entry name" value="NarG-like_sf"/>
</dbReference>
<keyword evidence="4" id="KW-1185">Reference proteome</keyword>
<evidence type="ECO:0000313" key="3">
    <source>
        <dbReference type="EMBL" id="SKC35853.1"/>
    </source>
</evidence>
<dbReference type="EMBL" id="FUZO01000001">
    <property type="protein sequence ID" value="SKC35853.1"/>
    <property type="molecule type" value="Genomic_DNA"/>
</dbReference>
<sequence>MTQRSKRSTRQRRAAEQRAAERRLRRRSWLIFVGVVVVVFGVGLAFAIMSGELGLILGATIGLPALAGVAAAIQHRLLQGDDAEDNDLYAAGNTWIG</sequence>
<protein>
    <submittedName>
        <fullName evidence="3">Uncharacterized protein</fullName>
    </submittedName>
</protein>
<feature type="transmembrane region" description="Helical" evidence="2">
    <location>
        <begin position="55"/>
        <end position="73"/>
    </location>
</feature>
<organism evidence="3 4">
    <name type="scientific">Plantibacter cousiniae</name>
    <name type="common">nom. nud.</name>
    <dbReference type="NCBI Taxonomy" id="199709"/>
    <lineage>
        <taxon>Bacteria</taxon>
        <taxon>Bacillati</taxon>
        <taxon>Actinomycetota</taxon>
        <taxon>Actinomycetes</taxon>
        <taxon>Micrococcales</taxon>
        <taxon>Microbacteriaceae</taxon>
        <taxon>Plantibacter</taxon>
    </lineage>
</organism>
<keyword evidence="2" id="KW-1133">Transmembrane helix</keyword>
<dbReference type="SUPFAM" id="SSF103501">
    <property type="entry name" value="Respiratory nitrate reductase 1 gamma chain"/>
    <property type="match status" value="1"/>
</dbReference>
<feature type="transmembrane region" description="Helical" evidence="2">
    <location>
        <begin position="28"/>
        <end position="49"/>
    </location>
</feature>
<feature type="compositionally biased region" description="Basic residues" evidence="1">
    <location>
        <begin position="1"/>
        <end position="12"/>
    </location>
</feature>